<keyword evidence="2 5" id="KW-0545">Nucleotide biosynthesis</keyword>
<dbReference type="NCBIfam" id="NF011100">
    <property type="entry name" value="PRK14527.1"/>
    <property type="match status" value="1"/>
</dbReference>
<feature type="binding site" evidence="5">
    <location>
        <position position="147"/>
    </location>
    <ligand>
        <name>AMP</name>
        <dbReference type="ChEBI" id="CHEBI:456215"/>
    </ligand>
</feature>
<keyword evidence="4 5" id="KW-0418">Kinase</keyword>
<keyword evidence="9" id="KW-1185">Reference proteome</keyword>
<name>A0A9W6KX42_9ACTN</name>
<feature type="binding site" evidence="5">
    <location>
        <position position="136"/>
    </location>
    <ligand>
        <name>AMP</name>
        <dbReference type="ChEBI" id="CHEBI:456215"/>
    </ligand>
</feature>
<keyword evidence="1 5" id="KW-0808">Transferase</keyword>
<comment type="caution">
    <text evidence="8">The sequence shown here is derived from an EMBL/GenBank/DDBJ whole genome shotgun (WGS) entry which is preliminary data.</text>
</comment>
<evidence type="ECO:0000256" key="6">
    <source>
        <dbReference type="RuleBase" id="RU003330"/>
    </source>
</evidence>
<feature type="region of interest" description="NMP" evidence="5">
    <location>
        <begin position="32"/>
        <end position="61"/>
    </location>
</feature>
<dbReference type="HAMAP" id="MF_00235">
    <property type="entry name" value="Adenylate_kinase_Adk"/>
    <property type="match status" value="1"/>
</dbReference>
<comment type="domain">
    <text evidence="5">Consists of three domains, a large central CORE domain and two small peripheral domains, NMPbind and LID, which undergo movements during catalysis. The LID domain closes over the site of phosphoryl transfer upon ATP binding. Assembling and dissambling the active center during each catalytic cycle provides an effective means to prevent ATP hydrolysis.</text>
</comment>
<sequence>MRVRVLMVAPPGAGKGTQGAVIAEHFDLQRVTIGELLRRNVADGTELGRRIEPLIERGELVPDDIVLDLMREGLLEARARGRGYVLDGVPRTIAQARAAYRVARGIGMTAGVALHLQADDEELVGRLLKRAAVEHRADDNEAVIRQRLRLYREVTEPVLTYYTRRGILLTVDAMRPVEVVSADVLAALEARAA</sequence>
<feature type="binding site" evidence="5">
    <location>
        <position position="38"/>
    </location>
    <ligand>
        <name>AMP</name>
        <dbReference type="ChEBI" id="CHEBI:456215"/>
    </ligand>
</feature>
<feature type="binding site" evidence="5">
    <location>
        <begin position="12"/>
        <end position="17"/>
    </location>
    <ligand>
        <name>ATP</name>
        <dbReference type="ChEBI" id="CHEBI:30616"/>
    </ligand>
</feature>
<dbReference type="Proteomes" id="UP001143480">
    <property type="component" value="Unassembled WGS sequence"/>
</dbReference>
<evidence type="ECO:0000313" key="8">
    <source>
        <dbReference type="EMBL" id="GLL08015.1"/>
    </source>
</evidence>
<comment type="caution">
    <text evidence="5">Lacks conserved residue(s) required for the propagation of feature annotation.</text>
</comment>
<evidence type="ECO:0000256" key="5">
    <source>
        <dbReference type="HAMAP-Rule" id="MF_00235"/>
    </source>
</evidence>
<organism evidence="8 9">
    <name type="scientific">Dactylosporangium matsuzakiense</name>
    <dbReference type="NCBI Taxonomy" id="53360"/>
    <lineage>
        <taxon>Bacteria</taxon>
        <taxon>Bacillati</taxon>
        <taxon>Actinomycetota</taxon>
        <taxon>Actinomycetes</taxon>
        <taxon>Micromonosporales</taxon>
        <taxon>Micromonosporaceae</taxon>
        <taxon>Dactylosporangium</taxon>
    </lineage>
</organism>
<feature type="binding site" evidence="5">
    <location>
        <position position="95"/>
    </location>
    <ligand>
        <name>AMP</name>
        <dbReference type="ChEBI" id="CHEBI:456215"/>
    </ligand>
</feature>
<comment type="subunit">
    <text evidence="5 7">Monomer.</text>
</comment>
<gene>
    <name evidence="8" type="primary">adk_3</name>
    <name evidence="5" type="synonym">adk</name>
    <name evidence="8" type="ORF">GCM10017581_097750</name>
</gene>
<reference evidence="8" key="2">
    <citation type="submission" date="2023-01" db="EMBL/GenBank/DDBJ databases">
        <authorList>
            <person name="Sun Q."/>
            <person name="Evtushenko L."/>
        </authorList>
    </citation>
    <scope>NUCLEOTIDE SEQUENCE</scope>
    <source>
        <strain evidence="8">VKM Ac-1321</strain>
    </source>
</reference>
<feature type="binding site" evidence="5">
    <location>
        <position position="175"/>
    </location>
    <ligand>
        <name>ATP</name>
        <dbReference type="ChEBI" id="CHEBI:30616"/>
    </ligand>
</feature>
<evidence type="ECO:0000313" key="9">
    <source>
        <dbReference type="Proteomes" id="UP001143480"/>
    </source>
</evidence>
<protein>
    <recommendedName>
        <fullName evidence="5 7">Adenylate kinase</fullName>
        <shortName evidence="5">AK</shortName>
        <ecNumber evidence="5 7">2.7.4.3</ecNumber>
    </recommendedName>
    <alternativeName>
        <fullName evidence="5">ATP-AMP transphosphorylase</fullName>
    </alternativeName>
    <alternativeName>
        <fullName evidence="5">ATP:AMP phosphotransferase</fullName>
    </alternativeName>
    <alternativeName>
        <fullName evidence="5">Adenylate monophosphate kinase</fullName>
    </alternativeName>
</protein>
<evidence type="ECO:0000256" key="4">
    <source>
        <dbReference type="ARBA" id="ARBA00022777"/>
    </source>
</evidence>
<accession>A0A9W6KX42</accession>
<dbReference type="SUPFAM" id="SSF52540">
    <property type="entry name" value="P-loop containing nucleoside triphosphate hydrolases"/>
    <property type="match status" value="1"/>
</dbReference>
<dbReference type="GO" id="GO:0005737">
    <property type="term" value="C:cytoplasm"/>
    <property type="evidence" value="ECO:0007669"/>
    <property type="project" value="UniProtKB-SubCell"/>
</dbReference>
<keyword evidence="3 5" id="KW-0547">Nucleotide-binding</keyword>
<evidence type="ECO:0000256" key="2">
    <source>
        <dbReference type="ARBA" id="ARBA00022727"/>
    </source>
</evidence>
<dbReference type="Gene3D" id="3.40.50.300">
    <property type="entry name" value="P-loop containing nucleotide triphosphate hydrolases"/>
    <property type="match status" value="1"/>
</dbReference>
<keyword evidence="5" id="KW-0963">Cytoplasm</keyword>
<dbReference type="GO" id="GO:0004017">
    <property type="term" value="F:AMP kinase activity"/>
    <property type="evidence" value="ECO:0007669"/>
    <property type="project" value="UniProtKB-UniRule"/>
</dbReference>
<comment type="subcellular location">
    <subcellularLocation>
        <location evidence="5 7">Cytoplasm</location>
    </subcellularLocation>
</comment>
<evidence type="ECO:0000256" key="7">
    <source>
        <dbReference type="RuleBase" id="RU003331"/>
    </source>
</evidence>
<proteinExistence type="inferred from homology"/>
<comment type="similarity">
    <text evidence="5 6">Belongs to the adenylate kinase family.</text>
</comment>
<evidence type="ECO:0000256" key="1">
    <source>
        <dbReference type="ARBA" id="ARBA00022679"/>
    </source>
</evidence>
<dbReference type="InterPro" id="IPR027417">
    <property type="entry name" value="P-loop_NTPase"/>
</dbReference>
<feature type="binding site" evidence="5">
    <location>
        <begin position="59"/>
        <end position="61"/>
    </location>
    <ligand>
        <name>AMP</name>
        <dbReference type="ChEBI" id="CHEBI:456215"/>
    </ligand>
</feature>
<comment type="pathway">
    <text evidence="5">Purine metabolism; AMP biosynthesis via salvage pathway; AMP from ADP: step 1/1.</text>
</comment>
<dbReference type="EMBL" id="BSFP01000121">
    <property type="protein sequence ID" value="GLL08015.1"/>
    <property type="molecule type" value="Genomic_DNA"/>
</dbReference>
<dbReference type="Pfam" id="PF00406">
    <property type="entry name" value="ADK"/>
    <property type="match status" value="1"/>
</dbReference>
<dbReference type="CDD" id="cd01428">
    <property type="entry name" value="ADK"/>
    <property type="match status" value="1"/>
</dbReference>
<dbReference type="InterPro" id="IPR000850">
    <property type="entry name" value="Adenylat/UMP-CMP_kin"/>
</dbReference>
<dbReference type="PRINTS" id="PR00094">
    <property type="entry name" value="ADENYLTKNASE"/>
</dbReference>
<comment type="catalytic activity">
    <reaction evidence="5 7">
        <text>AMP + ATP = 2 ADP</text>
        <dbReference type="Rhea" id="RHEA:12973"/>
        <dbReference type="ChEBI" id="CHEBI:30616"/>
        <dbReference type="ChEBI" id="CHEBI:456215"/>
        <dbReference type="ChEBI" id="CHEBI:456216"/>
        <dbReference type="EC" id="2.7.4.3"/>
    </reaction>
</comment>
<dbReference type="GO" id="GO:0044209">
    <property type="term" value="P:AMP salvage"/>
    <property type="evidence" value="ECO:0007669"/>
    <property type="project" value="UniProtKB-UniRule"/>
</dbReference>
<keyword evidence="5 7" id="KW-0067">ATP-binding</keyword>
<comment type="function">
    <text evidence="5">Catalyzes the reversible transfer of the terminal phosphate group between ATP and AMP. Plays an important role in cellular energy homeostasis and in adenine nucleotide metabolism.</text>
</comment>
<feature type="binding site" evidence="5">
    <location>
        <position position="130"/>
    </location>
    <ligand>
        <name>ATP</name>
        <dbReference type="ChEBI" id="CHEBI:30616"/>
    </ligand>
</feature>
<dbReference type="EC" id="2.7.4.3" evidence="5 7"/>
<evidence type="ECO:0000256" key="3">
    <source>
        <dbReference type="ARBA" id="ARBA00022741"/>
    </source>
</evidence>
<dbReference type="AlphaFoldDB" id="A0A9W6KX42"/>
<reference evidence="8" key="1">
    <citation type="journal article" date="2014" name="Int. J. Syst. Evol. Microbiol.">
        <title>Complete genome sequence of Corynebacterium casei LMG S-19264T (=DSM 44701T), isolated from a smear-ripened cheese.</title>
        <authorList>
            <consortium name="US DOE Joint Genome Institute (JGI-PGF)"/>
            <person name="Walter F."/>
            <person name="Albersmeier A."/>
            <person name="Kalinowski J."/>
            <person name="Ruckert C."/>
        </authorList>
    </citation>
    <scope>NUCLEOTIDE SEQUENCE</scope>
    <source>
        <strain evidence="8">VKM Ac-1321</strain>
    </source>
</reference>
<dbReference type="PANTHER" id="PTHR23359">
    <property type="entry name" value="NUCLEOTIDE KINASE"/>
    <property type="match status" value="1"/>
</dbReference>
<dbReference type="GO" id="GO:0005524">
    <property type="term" value="F:ATP binding"/>
    <property type="evidence" value="ECO:0007669"/>
    <property type="project" value="UniProtKB-UniRule"/>
</dbReference>